<dbReference type="PANTHER" id="PTHR30543:SF21">
    <property type="entry name" value="NAD(P)H-DEPENDENT FMN REDUCTASE LOT6"/>
    <property type="match status" value="1"/>
</dbReference>
<dbReference type="Pfam" id="PF03358">
    <property type="entry name" value="FMN_red"/>
    <property type="match status" value="1"/>
</dbReference>
<dbReference type="HOGENOM" id="CLU_055322_4_2_5"/>
<dbReference type="SUPFAM" id="SSF52218">
    <property type="entry name" value="Flavoproteins"/>
    <property type="match status" value="1"/>
</dbReference>
<evidence type="ECO:0000259" key="1">
    <source>
        <dbReference type="Pfam" id="PF03358"/>
    </source>
</evidence>
<dbReference type="OrthoDB" id="9812295at2"/>
<evidence type="ECO:0000313" key="3">
    <source>
        <dbReference type="Proteomes" id="UP000002417"/>
    </source>
</evidence>
<keyword evidence="3" id="KW-1185">Reference proteome</keyword>
<dbReference type="EMBL" id="CP000781">
    <property type="protein sequence ID" value="ABS68422.1"/>
    <property type="molecule type" value="Genomic_DNA"/>
</dbReference>
<dbReference type="InterPro" id="IPR050712">
    <property type="entry name" value="NAD(P)H-dep_reductase"/>
</dbReference>
<gene>
    <name evidence="2" type="ordered locus">Xaut_3192</name>
</gene>
<dbReference type="KEGG" id="xau:Xaut_3192"/>
<accession>A7IK79</accession>
<dbReference type="GO" id="GO:0010181">
    <property type="term" value="F:FMN binding"/>
    <property type="evidence" value="ECO:0007669"/>
    <property type="project" value="TreeGrafter"/>
</dbReference>
<feature type="domain" description="NADPH-dependent FMN reductase-like" evidence="1">
    <location>
        <begin position="1"/>
        <end position="148"/>
    </location>
</feature>
<evidence type="ECO:0000313" key="2">
    <source>
        <dbReference type="EMBL" id="ABS68422.1"/>
    </source>
</evidence>
<dbReference type="PhylomeDB" id="A7IK79"/>
<dbReference type="InterPro" id="IPR005025">
    <property type="entry name" value="FMN_Rdtase-like_dom"/>
</dbReference>
<dbReference type="GO" id="GO:0005829">
    <property type="term" value="C:cytosol"/>
    <property type="evidence" value="ECO:0007669"/>
    <property type="project" value="TreeGrafter"/>
</dbReference>
<dbReference type="STRING" id="78245.Xaut_3192"/>
<reference evidence="2 3" key="1">
    <citation type="submission" date="2007-07" db="EMBL/GenBank/DDBJ databases">
        <title>Complete sequence of chromosome of Xanthobacter autotrophicus Py2.</title>
        <authorList>
            <consortium name="US DOE Joint Genome Institute"/>
            <person name="Copeland A."/>
            <person name="Lucas S."/>
            <person name="Lapidus A."/>
            <person name="Barry K."/>
            <person name="Glavina del Rio T."/>
            <person name="Hammon N."/>
            <person name="Israni S."/>
            <person name="Dalin E."/>
            <person name="Tice H."/>
            <person name="Pitluck S."/>
            <person name="Sims D."/>
            <person name="Brettin T."/>
            <person name="Bruce D."/>
            <person name="Detter J.C."/>
            <person name="Han C."/>
            <person name="Tapia R."/>
            <person name="Brainard J."/>
            <person name="Schmutz J."/>
            <person name="Larimer F."/>
            <person name="Land M."/>
            <person name="Hauser L."/>
            <person name="Kyrpides N."/>
            <person name="Kim E."/>
            <person name="Ensigns S.A."/>
            <person name="Richardson P."/>
        </authorList>
    </citation>
    <scope>NUCLEOTIDE SEQUENCE [LARGE SCALE GENOMIC DNA]</scope>
    <source>
        <strain evidence="3">ATCC BAA-1158 / Py2</strain>
    </source>
</reference>
<dbReference type="InterPro" id="IPR029039">
    <property type="entry name" value="Flavoprotein-like_sf"/>
</dbReference>
<organism evidence="2 3">
    <name type="scientific">Xanthobacter autotrophicus (strain ATCC BAA-1158 / Py2)</name>
    <dbReference type="NCBI Taxonomy" id="78245"/>
    <lineage>
        <taxon>Bacteria</taxon>
        <taxon>Pseudomonadati</taxon>
        <taxon>Pseudomonadota</taxon>
        <taxon>Alphaproteobacteria</taxon>
        <taxon>Hyphomicrobiales</taxon>
        <taxon>Xanthobacteraceae</taxon>
        <taxon>Xanthobacter</taxon>
    </lineage>
</organism>
<dbReference type="Proteomes" id="UP000002417">
    <property type="component" value="Chromosome"/>
</dbReference>
<dbReference type="PANTHER" id="PTHR30543">
    <property type="entry name" value="CHROMATE REDUCTASE"/>
    <property type="match status" value="1"/>
</dbReference>
<sequence length="183" mass="19344">MNWVVLVGSVRKGSLNAALARALPDLAPDGVKIDLLPSVADMPIYDGDIETAGFPGQVSAVGDRVKAADALVIVTPEYNYSVPGGLKNALDWLSRLKTQPLKGKPTLIMSASPSTMGGARAQYHLRQVLVAVDAHVMNVPEVMVAQAHTKITDGVLTDQGTRDFVGKQLSAFHGFVKQAQATA</sequence>
<dbReference type="GO" id="GO:0016491">
    <property type="term" value="F:oxidoreductase activity"/>
    <property type="evidence" value="ECO:0007669"/>
    <property type="project" value="InterPro"/>
</dbReference>
<dbReference type="Gene3D" id="3.40.50.360">
    <property type="match status" value="1"/>
</dbReference>
<dbReference type="AlphaFoldDB" id="A7IK79"/>
<dbReference type="eggNOG" id="COG0431">
    <property type="taxonomic scope" value="Bacteria"/>
</dbReference>
<name>A7IK79_XANP2</name>
<protein>
    <submittedName>
        <fullName evidence="2">NADPH-dependent FMN reductase</fullName>
    </submittedName>
</protein>
<proteinExistence type="predicted"/>